<dbReference type="Pfam" id="PF07426">
    <property type="entry name" value="Dynactin_p22"/>
    <property type="match status" value="1"/>
</dbReference>
<feature type="region of interest" description="Disordered" evidence="1">
    <location>
        <begin position="42"/>
        <end position="101"/>
    </location>
</feature>
<feature type="compositionally biased region" description="Acidic residues" evidence="1">
    <location>
        <begin position="83"/>
        <end position="100"/>
    </location>
</feature>
<proteinExistence type="predicted"/>
<dbReference type="EMBL" id="KQ001658">
    <property type="protein sequence ID" value="KJP88685.1"/>
    <property type="molecule type" value="Genomic_DNA"/>
</dbReference>
<organism evidence="2 3">
    <name type="scientific">Plasmodium fragile</name>
    <dbReference type="NCBI Taxonomy" id="5857"/>
    <lineage>
        <taxon>Eukaryota</taxon>
        <taxon>Sar</taxon>
        <taxon>Alveolata</taxon>
        <taxon>Apicomplexa</taxon>
        <taxon>Aconoidasida</taxon>
        <taxon>Haemosporida</taxon>
        <taxon>Plasmodiidae</taxon>
        <taxon>Plasmodium</taxon>
        <taxon>Plasmodium (Plasmodium)</taxon>
    </lineage>
</organism>
<dbReference type="GO" id="GO:0005869">
    <property type="term" value="C:dynactin complex"/>
    <property type="evidence" value="ECO:0007669"/>
    <property type="project" value="InterPro"/>
</dbReference>
<dbReference type="AlphaFoldDB" id="A0A0D9QNN1"/>
<name>A0A0D9QNN1_PLAFR</name>
<keyword evidence="3" id="KW-1185">Reference proteome</keyword>
<protein>
    <submittedName>
        <fullName evidence="2">Uncharacterized protein</fullName>
    </submittedName>
</protein>
<evidence type="ECO:0000313" key="3">
    <source>
        <dbReference type="Proteomes" id="UP000054561"/>
    </source>
</evidence>
<dbReference type="VEuPathDB" id="PlasmoDB:AK88_01566"/>
<gene>
    <name evidence="2" type="ORF">AK88_01566</name>
</gene>
<dbReference type="Proteomes" id="UP000054561">
    <property type="component" value="Unassembled WGS sequence"/>
</dbReference>
<accession>A0A0D9QNN1</accession>
<dbReference type="OrthoDB" id="375083at2759"/>
<dbReference type="GeneID" id="24266880"/>
<dbReference type="RefSeq" id="XP_012334624.1">
    <property type="nucleotide sequence ID" value="XM_012479201.1"/>
</dbReference>
<feature type="compositionally biased region" description="Basic and acidic residues" evidence="1">
    <location>
        <begin position="72"/>
        <end position="82"/>
    </location>
</feature>
<sequence>MKLNAAEKKTLLENLTNRMIKIEQAIGSIKFYEKGSDAKRLRKDGTSFGSGVKTVEGSRENNNINKPIVSFDDDRHDHHDHYGDDEEQQAEQSREDEEDYNEIRSRLENVSTDLLGTHKEEVVELIKKHGHKNSIAVHICTIKLILQQIAKEFFHDIYAQYNDFYIYIHSNSILDVYNTFEYKRNIILSHLDFMKTYSQQVQKIMQLKEHINSYKISEAEVHLERLHKIEQKNEALFSRISAVNAALEDVAYKYALMMQAASLIVSRHKPNVS</sequence>
<dbReference type="OMA" id="DFYIYIH"/>
<evidence type="ECO:0000256" key="1">
    <source>
        <dbReference type="SAM" id="MobiDB-lite"/>
    </source>
</evidence>
<reference evidence="2 3" key="1">
    <citation type="submission" date="2014-03" db="EMBL/GenBank/DDBJ databases">
        <title>The Genome Sequence of Plasmodium fragile nilgiri.</title>
        <authorList>
            <consortium name="The Broad Institute Genomics Platform"/>
            <consortium name="The Broad Institute Genome Sequencing Center for Infectious Disease"/>
            <person name="Neafsey D."/>
            <person name="Duraisingh M."/>
            <person name="Young S.K."/>
            <person name="Zeng Q."/>
            <person name="Gargeya S."/>
            <person name="Abouelleil A."/>
            <person name="Alvarado L."/>
            <person name="Chapman S.B."/>
            <person name="Gainer-Dewar J."/>
            <person name="Goldberg J."/>
            <person name="Griggs A."/>
            <person name="Gujja S."/>
            <person name="Hansen M."/>
            <person name="Howarth C."/>
            <person name="Imamovic A."/>
            <person name="Larimer J."/>
            <person name="Pearson M."/>
            <person name="Poon T.W."/>
            <person name="Priest M."/>
            <person name="Roberts A."/>
            <person name="Saif S."/>
            <person name="Shea T."/>
            <person name="Sykes S."/>
            <person name="Wortman J."/>
            <person name="Nusbaum C."/>
            <person name="Birren B."/>
        </authorList>
    </citation>
    <scope>NUCLEOTIDE SEQUENCE [LARGE SCALE GENOMIC DNA]</scope>
    <source>
        <strain evidence="3">nilgiri</strain>
    </source>
</reference>
<evidence type="ECO:0000313" key="2">
    <source>
        <dbReference type="EMBL" id="KJP88685.1"/>
    </source>
</evidence>
<dbReference type="GO" id="GO:0061640">
    <property type="term" value="P:cytoskeleton-dependent cytokinesis"/>
    <property type="evidence" value="ECO:0007669"/>
    <property type="project" value="InterPro"/>
</dbReference>
<dbReference type="InterPro" id="IPR009991">
    <property type="entry name" value="DCTN3"/>
</dbReference>